<feature type="region of interest" description="Disordered" evidence="7">
    <location>
        <begin position="44"/>
        <end position="100"/>
    </location>
</feature>
<dbReference type="Gene3D" id="3.10.200.10">
    <property type="entry name" value="Alpha carbonic anhydrase"/>
    <property type="match status" value="1"/>
</dbReference>
<keyword evidence="3" id="KW-0479">Metal-binding</keyword>
<organism evidence="9 10">
    <name type="scientific">Rhodoferax ferrireducens</name>
    <dbReference type="NCBI Taxonomy" id="192843"/>
    <lineage>
        <taxon>Bacteria</taxon>
        <taxon>Pseudomonadati</taxon>
        <taxon>Pseudomonadota</taxon>
        <taxon>Betaproteobacteria</taxon>
        <taxon>Burkholderiales</taxon>
        <taxon>Comamonadaceae</taxon>
        <taxon>Rhodoferax</taxon>
    </lineage>
</organism>
<dbReference type="InterPro" id="IPR041891">
    <property type="entry name" value="Alpha_CA_prokaryot-like"/>
</dbReference>
<evidence type="ECO:0000256" key="1">
    <source>
        <dbReference type="ARBA" id="ARBA00010718"/>
    </source>
</evidence>
<name>A0ABU2CCX3_9BURK</name>
<dbReference type="InterPro" id="IPR001148">
    <property type="entry name" value="CA_dom"/>
</dbReference>
<evidence type="ECO:0000259" key="8">
    <source>
        <dbReference type="PROSITE" id="PS51144"/>
    </source>
</evidence>
<protein>
    <recommendedName>
        <fullName evidence="2">carbonic anhydrase</fullName>
        <ecNumber evidence="2">4.2.1.1</ecNumber>
    </recommendedName>
</protein>
<dbReference type="CDD" id="cd03124">
    <property type="entry name" value="alpha_CA_prokaryotic_like"/>
    <property type="match status" value="1"/>
</dbReference>
<dbReference type="SUPFAM" id="SSF51069">
    <property type="entry name" value="Carbonic anhydrase"/>
    <property type="match status" value="1"/>
</dbReference>
<evidence type="ECO:0000313" key="10">
    <source>
        <dbReference type="Proteomes" id="UP001180487"/>
    </source>
</evidence>
<comment type="catalytic activity">
    <reaction evidence="6">
        <text>hydrogencarbonate + H(+) = CO2 + H2O</text>
        <dbReference type="Rhea" id="RHEA:10748"/>
        <dbReference type="ChEBI" id="CHEBI:15377"/>
        <dbReference type="ChEBI" id="CHEBI:15378"/>
        <dbReference type="ChEBI" id="CHEBI:16526"/>
        <dbReference type="ChEBI" id="CHEBI:17544"/>
        <dbReference type="EC" id="4.2.1.1"/>
    </reaction>
</comment>
<keyword evidence="10" id="KW-1185">Reference proteome</keyword>
<comment type="similarity">
    <text evidence="1">Belongs to the alpha-carbonic anhydrase family.</text>
</comment>
<dbReference type="SMART" id="SM01057">
    <property type="entry name" value="Carb_anhydrase"/>
    <property type="match status" value="1"/>
</dbReference>
<dbReference type="PANTHER" id="PTHR18952:SF265">
    <property type="entry name" value="CARBONIC ANHYDRASE"/>
    <property type="match status" value="1"/>
</dbReference>
<dbReference type="RefSeq" id="WP_310375447.1">
    <property type="nucleotide sequence ID" value="NZ_JAVDXT010000004.1"/>
</dbReference>
<dbReference type="EMBL" id="JAVDXT010000004">
    <property type="protein sequence ID" value="MDR7379067.1"/>
    <property type="molecule type" value="Genomic_DNA"/>
</dbReference>
<reference evidence="9 10" key="1">
    <citation type="submission" date="2023-07" db="EMBL/GenBank/DDBJ databases">
        <title>Sorghum-associated microbial communities from plants grown in Nebraska, USA.</title>
        <authorList>
            <person name="Schachtman D."/>
        </authorList>
    </citation>
    <scope>NUCLEOTIDE SEQUENCE [LARGE SCALE GENOMIC DNA]</scope>
    <source>
        <strain evidence="9 10">BE313</strain>
    </source>
</reference>
<evidence type="ECO:0000256" key="2">
    <source>
        <dbReference type="ARBA" id="ARBA00012925"/>
    </source>
</evidence>
<dbReference type="PANTHER" id="PTHR18952">
    <property type="entry name" value="CARBONIC ANHYDRASE"/>
    <property type="match status" value="1"/>
</dbReference>
<evidence type="ECO:0000256" key="5">
    <source>
        <dbReference type="ARBA" id="ARBA00023239"/>
    </source>
</evidence>
<dbReference type="InterPro" id="IPR036398">
    <property type="entry name" value="CA_dom_sf"/>
</dbReference>
<evidence type="ECO:0000256" key="7">
    <source>
        <dbReference type="SAM" id="MobiDB-lite"/>
    </source>
</evidence>
<accession>A0ABU2CCX3</accession>
<feature type="domain" description="Alpha-carbonic anhydrase" evidence="8">
    <location>
        <begin position="175"/>
        <end position="400"/>
    </location>
</feature>
<dbReference type="InterPro" id="IPR023561">
    <property type="entry name" value="Carbonic_anhydrase_a-class"/>
</dbReference>
<dbReference type="Proteomes" id="UP001180487">
    <property type="component" value="Unassembled WGS sequence"/>
</dbReference>
<evidence type="ECO:0000256" key="4">
    <source>
        <dbReference type="ARBA" id="ARBA00022833"/>
    </source>
</evidence>
<dbReference type="GO" id="GO:0004089">
    <property type="term" value="F:carbonate dehydratase activity"/>
    <property type="evidence" value="ECO:0007669"/>
    <property type="project" value="UniProtKB-EC"/>
</dbReference>
<dbReference type="PROSITE" id="PS51144">
    <property type="entry name" value="ALPHA_CA_2"/>
    <property type="match status" value="1"/>
</dbReference>
<comment type="caution">
    <text evidence="9">The sequence shown here is derived from an EMBL/GenBank/DDBJ whole genome shotgun (WGS) entry which is preliminary data.</text>
</comment>
<keyword evidence="5 9" id="KW-0456">Lyase</keyword>
<evidence type="ECO:0000256" key="6">
    <source>
        <dbReference type="ARBA" id="ARBA00048348"/>
    </source>
</evidence>
<dbReference type="EC" id="4.2.1.1" evidence="2"/>
<keyword evidence="4" id="KW-0862">Zinc</keyword>
<proteinExistence type="inferred from homology"/>
<gene>
    <name evidence="9" type="ORF">J2X19_003761</name>
</gene>
<sequence length="400" mass="43019">MMHRPAPVRALTTSSWRTVRGSTIGWLLCSGLLASAWAVDAPAEKPKSIGKITLPAKPEPQDPGSKESIAQQIRDAAEKANAAPPPAKKGKAAKSKPAETPKMVLTIEAEPKKASVRGAPLPPPDVAAAYKKAHGGLVNPVDSRAATRAAALAAAGREPSAAHSSSNVGGMAGETRWGYEGSNGPQAWAKLNPEFHLCAQGTRQSPIAIDQLNTLQGPAEPLQIRYQPSSAMVVNNGRTIQVDVAGENTLTVRSATYKLHQIVFHHPSEERVNGKTFAMVAHLVHRDPDGQIAVIAVLLDPGQANALINKVWTYMPLDSGDRVRMPAGLLDLNELLPQDMRYYQFMGSLTTPPCSEGVLWMVLKQPVQISPEQLRLFSQLFPYNARPVQPLNGRVVRDAQ</sequence>
<evidence type="ECO:0000313" key="9">
    <source>
        <dbReference type="EMBL" id="MDR7379067.1"/>
    </source>
</evidence>
<dbReference type="Pfam" id="PF00194">
    <property type="entry name" value="Carb_anhydrase"/>
    <property type="match status" value="1"/>
</dbReference>
<evidence type="ECO:0000256" key="3">
    <source>
        <dbReference type="ARBA" id="ARBA00022723"/>
    </source>
</evidence>